<dbReference type="PIRSF" id="PIRSF001359">
    <property type="entry name" value="F_bP_aldolase_II"/>
    <property type="match status" value="1"/>
</dbReference>
<dbReference type="RefSeq" id="WP_203380490.1">
    <property type="nucleotide sequence ID" value="NZ_JAENHP010000015.1"/>
</dbReference>
<proteinExistence type="predicted"/>
<dbReference type="Proteomes" id="UP000632138">
    <property type="component" value="Unassembled WGS sequence"/>
</dbReference>
<gene>
    <name evidence="2" type="ORF">JIG36_33835</name>
</gene>
<dbReference type="PANTHER" id="PTHR30304:SF0">
    <property type="entry name" value="D-TAGATOSE-1,6-BISPHOSPHATE ALDOLASE SUBUNIT GATY-RELATED"/>
    <property type="match status" value="1"/>
</dbReference>
<accession>A0ABS2AKX9</accession>
<sequence length="279" mass="29658">MGLVSGLEVIDECVSRGLVAGAFNTTNIETTMGIVQAVENTGVPTFIQVAPTNAVLSGYEYIYDMVSRRLASVGVPVALHLDHGRTLDDVSESLAAGFTSIMMDASGYEYDKNVSLSQKARQLTPARYALEVELGSIGGKEDDQGPEREATTDPAQVAAFVEATGAELLAVSVGNVHGYAPDVRIDEELLRQVQQASAVPLVIHGGSGLPAEQLARLNEFGVVKVNVASDLRNAMIRTFGEAYAANPNETSLIRVSRQAVTAITDVVEARIRTLNPKLS</sequence>
<reference evidence="2 3" key="1">
    <citation type="submission" date="2021-01" db="EMBL/GenBank/DDBJ databases">
        <title>Actinoplanes sp. nov. LDG1-06 isolated from lichen.</title>
        <authorList>
            <person name="Saeng-In P."/>
            <person name="Phongsopitanun W."/>
            <person name="Kanchanasin P."/>
            <person name="Yuki M."/>
            <person name="Kudo T."/>
            <person name="Ohkuma M."/>
            <person name="Tanasupawat S."/>
        </authorList>
    </citation>
    <scope>NUCLEOTIDE SEQUENCE [LARGE SCALE GENOMIC DNA]</scope>
    <source>
        <strain evidence="2 3">LDG1-06</strain>
    </source>
</reference>
<dbReference type="PANTHER" id="PTHR30304">
    <property type="entry name" value="D-TAGATOSE-1,6-BISPHOSPHATE ALDOLASE"/>
    <property type="match status" value="1"/>
</dbReference>
<evidence type="ECO:0000313" key="2">
    <source>
        <dbReference type="EMBL" id="MBM2620502.1"/>
    </source>
</evidence>
<keyword evidence="3" id="KW-1185">Reference proteome</keyword>
<dbReference type="PROSITE" id="PS00806">
    <property type="entry name" value="ALDOLASE_CLASS_II_2"/>
    <property type="match status" value="1"/>
</dbReference>
<dbReference type="InterPro" id="IPR000771">
    <property type="entry name" value="FBA_II"/>
</dbReference>
<protein>
    <submittedName>
        <fullName evidence="2">Class II fructose-bisphosphate aldolase</fullName>
    </submittedName>
</protein>
<dbReference type="Gene3D" id="3.20.20.70">
    <property type="entry name" value="Aldolase class I"/>
    <property type="match status" value="1"/>
</dbReference>
<evidence type="ECO:0000313" key="3">
    <source>
        <dbReference type="Proteomes" id="UP000632138"/>
    </source>
</evidence>
<dbReference type="PROSITE" id="PS00602">
    <property type="entry name" value="ALDOLASE_CLASS_II_1"/>
    <property type="match status" value="1"/>
</dbReference>
<organism evidence="2 3">
    <name type="scientific">Paractinoplanes ovalisporus</name>
    <dbReference type="NCBI Taxonomy" id="2810368"/>
    <lineage>
        <taxon>Bacteria</taxon>
        <taxon>Bacillati</taxon>
        <taxon>Actinomycetota</taxon>
        <taxon>Actinomycetes</taxon>
        <taxon>Micromonosporales</taxon>
        <taxon>Micromonosporaceae</taxon>
        <taxon>Paractinoplanes</taxon>
    </lineage>
</organism>
<dbReference type="SUPFAM" id="SSF51569">
    <property type="entry name" value="Aldolase"/>
    <property type="match status" value="1"/>
</dbReference>
<dbReference type="InterPro" id="IPR013785">
    <property type="entry name" value="Aldolase_TIM"/>
</dbReference>
<comment type="caution">
    <text evidence="2">The sequence shown here is derived from an EMBL/GenBank/DDBJ whole genome shotgun (WGS) entry which is preliminary data.</text>
</comment>
<name>A0ABS2AKX9_9ACTN</name>
<dbReference type="InterPro" id="IPR050246">
    <property type="entry name" value="Class_II_FBP_aldolase"/>
</dbReference>
<dbReference type="Pfam" id="PF01116">
    <property type="entry name" value="F_bP_aldolase"/>
    <property type="match status" value="1"/>
</dbReference>
<dbReference type="EMBL" id="JAENHP010000015">
    <property type="protein sequence ID" value="MBM2620502.1"/>
    <property type="molecule type" value="Genomic_DNA"/>
</dbReference>
<comment type="cofactor">
    <cofactor evidence="1">
        <name>Zn(2+)</name>
        <dbReference type="ChEBI" id="CHEBI:29105"/>
    </cofactor>
</comment>
<evidence type="ECO:0000256" key="1">
    <source>
        <dbReference type="ARBA" id="ARBA00001947"/>
    </source>
</evidence>